<gene>
    <name evidence="6" type="ORF">F506_18420</name>
</gene>
<evidence type="ECO:0008006" key="8">
    <source>
        <dbReference type="Google" id="ProtNLM"/>
    </source>
</evidence>
<keyword evidence="2" id="KW-0812">Transmembrane</keyword>
<evidence type="ECO:0000256" key="2">
    <source>
        <dbReference type="SAM" id="Phobius"/>
    </source>
</evidence>
<dbReference type="InterPro" id="IPR048677">
    <property type="entry name" value="TssM1_hel"/>
</dbReference>
<dbReference type="Pfam" id="PF06744">
    <property type="entry name" value="IcmF_C"/>
    <property type="match status" value="1"/>
</dbReference>
<evidence type="ECO:0000313" key="7">
    <source>
        <dbReference type="Proteomes" id="UP000063429"/>
    </source>
</evidence>
<evidence type="ECO:0000259" key="4">
    <source>
        <dbReference type="Pfam" id="PF06761"/>
    </source>
</evidence>
<organism evidence="6 7">
    <name type="scientific">Herbaspirillum hiltneri N3</name>
    <dbReference type="NCBI Taxonomy" id="1262470"/>
    <lineage>
        <taxon>Bacteria</taxon>
        <taxon>Pseudomonadati</taxon>
        <taxon>Pseudomonadota</taxon>
        <taxon>Betaproteobacteria</taxon>
        <taxon>Burkholderiales</taxon>
        <taxon>Oxalobacteraceae</taxon>
        <taxon>Herbaspirillum</taxon>
    </lineage>
</organism>
<reference evidence="7" key="1">
    <citation type="journal article" date="2015" name="Genome Announc.">
        <title>Complete Genome Sequence of Herbaspirillum hiltneri N3 (DSM 17495), Isolated from Surface-Sterilized Wheat Roots.</title>
        <authorList>
            <person name="Guizelini D."/>
            <person name="Saizaki P.M."/>
            <person name="Coimbra N.A."/>
            <person name="Weiss V.A."/>
            <person name="Faoro H."/>
            <person name="Sfeir M.Z."/>
            <person name="Baura V.A."/>
            <person name="Monteiro R.A."/>
            <person name="Chubatsu L.S."/>
            <person name="Souza E.M."/>
            <person name="Cruz L.M."/>
            <person name="Pedrosa F.O."/>
            <person name="Raittz R.T."/>
            <person name="Marchaukoski J.N."/>
            <person name="Steffens M.B."/>
        </authorList>
    </citation>
    <scope>NUCLEOTIDE SEQUENCE [LARGE SCALE GENOMIC DNA]</scope>
    <source>
        <strain evidence="7">N3</strain>
    </source>
</reference>
<feature type="domain" description="Type VI secretion system IcmF C-terminal" evidence="3">
    <location>
        <begin position="1005"/>
        <end position="1097"/>
    </location>
</feature>
<evidence type="ECO:0000259" key="5">
    <source>
        <dbReference type="Pfam" id="PF21070"/>
    </source>
</evidence>
<keyword evidence="7" id="KW-1185">Reference proteome</keyword>
<dbReference type="InterPro" id="IPR053156">
    <property type="entry name" value="T6SS_TssM-like"/>
</dbReference>
<dbReference type="Pfam" id="PF06761">
    <property type="entry name" value="IcmF-related"/>
    <property type="match status" value="1"/>
</dbReference>
<evidence type="ECO:0000313" key="6">
    <source>
        <dbReference type="EMBL" id="AKZ64370.1"/>
    </source>
</evidence>
<accession>A0ABM5V419</accession>
<sequence length="1176" mass="129328">MQKLRLDLLCILIFAVVLEAGIRIWGKFFGITTPESIRLWSSVIAGSALLCALVMLFDGWGRLSDAWRNVMKSLKLKVPVVRHAMPAGFYNRAADIDTSAVPQKTPNASPFENLPGQMRARHGWRWHYRQRFLLLTGDNAAVTKLLPELEEQSYAITEDAVLFFARTDSEGQPDVAWLKQLYKLRRRRPIDAVVLTVGQASALASTRRASSTYSLLLARIAEELHWRAPVLVLDLHRNDKQDHGAVVGSEFAPHADAREIEVSLLSLCRRLASITVQQLGDKRDDRYAGELSQRLEGRSKVLAPWIAGLNQVVTGAFFAPFPNPHGVATAGKDPMSSADLPLWRHLSNVVRTQRGRRVGAHPETVLSVITLTGLGIWMTGMLASAVINQTDITALQQVAQRLKKPPQVASRLRALLNVQQEISRFEYRTAHHAPLLTRFGLNRDKEILQALWAPYREASQHLLVAPVQQMLETELIDLAQLRSDQLDKQAGSFALDGHQALKSYLMLAEPPRSDTAFLTPQLIRRWQLDAHLLAGEQRDLGERLLTFYSNHLAAHPDWKITPSAGLVQAARQTLLAAIGVQHADTTLYRHIVTAATDKYPDQTLASLTVGTDPRGLIRNHAIVSGVFTRQAYEGAIAPAIVEAAKRNTVARDWVLTGQAQPATQTPDQSPQALQAALTAQYFAEYAEQWQMFMNNVQWEAAPTMPAAIEQLKLMTDARQSPVIALMKSLQYQGTAGVRQASLSDTLVAKAQDLLTATKATTPPALQNDPAGPLGSTFSPVLRLIGNADGNGNGNGNGNGGADSTNTHVPANSDLSLQRYLDRISALRLRLQQINSSPDAEAQAKQLALSLFQGKGSELADTQAYAQLVAASLGEQWASMGDALFVRPVVQATQTVLQPAQAGLNEAWNNTVAAAWYKAFSGRYPFAQTDNDASLPELARFLRPQSGLIASFLQSQLAGVLELQADQWVPHAGSKLNFDPGFLAAINTLQRLGARLLVQGEPQYRFELKPMPTPGIEDSTLIIDAQKLRYRNGPQTWQNLVWPVNQTQDAGTLLQWQTDQAGTNKHYEFSGRWALVRLLERARIEPIDSATYQLTWQATPDVPVISAPVISSASKLDPDNLMPRAPMAPASAELVYPLSYVMRTEAGRGPLEMLALRDFALPSRIFVAASRGAATRK</sequence>
<keyword evidence="2" id="KW-1133">Transmembrane helix</keyword>
<keyword evidence="2" id="KW-0472">Membrane</keyword>
<proteinExistence type="predicted"/>
<evidence type="ECO:0000259" key="3">
    <source>
        <dbReference type="Pfam" id="PF06744"/>
    </source>
</evidence>
<dbReference type="PANTHER" id="PTHR36153">
    <property type="entry name" value="INNER MEMBRANE PROTEIN-RELATED"/>
    <property type="match status" value="1"/>
</dbReference>
<dbReference type="InterPro" id="IPR010623">
    <property type="entry name" value="IcmF_C"/>
</dbReference>
<dbReference type="RefSeq" id="WP_053199836.1">
    <property type="nucleotide sequence ID" value="NZ_CP011409.1"/>
</dbReference>
<protein>
    <recommendedName>
        <fullName evidence="8">Type VI secretion system protein ImpL</fullName>
    </recommendedName>
</protein>
<name>A0ABM5V419_9BURK</name>
<dbReference type="Proteomes" id="UP000063429">
    <property type="component" value="Chromosome"/>
</dbReference>
<dbReference type="InterPro" id="IPR009612">
    <property type="entry name" value="IcmF-rel"/>
</dbReference>
<feature type="domain" description="IcmF-related" evidence="4">
    <location>
        <begin position="413"/>
        <end position="733"/>
    </location>
</feature>
<dbReference type="EMBL" id="CP011409">
    <property type="protein sequence ID" value="AKZ64370.1"/>
    <property type="molecule type" value="Genomic_DNA"/>
</dbReference>
<feature type="compositionally biased region" description="Gly residues" evidence="1">
    <location>
        <begin position="788"/>
        <end position="800"/>
    </location>
</feature>
<feature type="transmembrane region" description="Helical" evidence="2">
    <location>
        <begin position="37"/>
        <end position="57"/>
    </location>
</feature>
<feature type="domain" description="Type VI secretion system component TssM1 helical" evidence="5">
    <location>
        <begin position="898"/>
        <end position="1000"/>
    </location>
</feature>
<dbReference type="Pfam" id="PF21070">
    <property type="entry name" value="IcmF_helical"/>
    <property type="match status" value="1"/>
</dbReference>
<dbReference type="PANTHER" id="PTHR36153:SF1">
    <property type="entry name" value="TYPE VI SECRETION SYSTEM COMPONENT TSSM1"/>
    <property type="match status" value="1"/>
</dbReference>
<evidence type="ECO:0000256" key="1">
    <source>
        <dbReference type="SAM" id="MobiDB-lite"/>
    </source>
</evidence>
<feature type="region of interest" description="Disordered" evidence="1">
    <location>
        <begin position="784"/>
        <end position="810"/>
    </location>
</feature>
<feature type="transmembrane region" description="Helical" evidence="2">
    <location>
        <begin position="7"/>
        <end position="25"/>
    </location>
</feature>